<gene>
    <name evidence="2" type="ORF">HMPREF1016_01902</name>
</gene>
<evidence type="ECO:0000313" key="3">
    <source>
        <dbReference type="Proteomes" id="UP000003246"/>
    </source>
</evidence>
<name>E5WYZ7_9BACE</name>
<dbReference type="PANTHER" id="PTHR32385">
    <property type="entry name" value="MANNOSYL PHOSPHORYLINOSITOL CERAMIDE SYNTHASE"/>
    <property type="match status" value="1"/>
</dbReference>
<keyword evidence="1 2" id="KW-0808">Transferase</keyword>
<protein>
    <submittedName>
        <fullName evidence="2">Glycosyltransferase sugar-binding region containing DXD domain-containing protein</fullName>
    </submittedName>
</protein>
<evidence type="ECO:0000313" key="2">
    <source>
        <dbReference type="EMBL" id="EFV29922.1"/>
    </source>
</evidence>
<dbReference type="Pfam" id="PF04488">
    <property type="entry name" value="Gly_transf_sug"/>
    <property type="match status" value="1"/>
</dbReference>
<organism evidence="2 3">
    <name type="scientific">Bacteroides eggerthii 1_2_48FAA</name>
    <dbReference type="NCBI Taxonomy" id="665953"/>
    <lineage>
        <taxon>Bacteria</taxon>
        <taxon>Pseudomonadati</taxon>
        <taxon>Bacteroidota</taxon>
        <taxon>Bacteroidia</taxon>
        <taxon>Bacteroidales</taxon>
        <taxon>Bacteroidaceae</taxon>
        <taxon>Bacteroides</taxon>
    </lineage>
</organism>
<dbReference type="InterPro" id="IPR029044">
    <property type="entry name" value="Nucleotide-diphossugar_trans"/>
</dbReference>
<dbReference type="GO" id="GO:0051999">
    <property type="term" value="P:mannosyl-inositol phosphorylceramide biosynthetic process"/>
    <property type="evidence" value="ECO:0007669"/>
    <property type="project" value="TreeGrafter"/>
</dbReference>
<evidence type="ECO:0000256" key="1">
    <source>
        <dbReference type="ARBA" id="ARBA00022679"/>
    </source>
</evidence>
<proteinExistence type="predicted"/>
<dbReference type="EMBL" id="ACWG01000021">
    <property type="protein sequence ID" value="EFV29922.1"/>
    <property type="molecule type" value="Genomic_DNA"/>
</dbReference>
<dbReference type="GO" id="GO:0016020">
    <property type="term" value="C:membrane"/>
    <property type="evidence" value="ECO:0007669"/>
    <property type="project" value="GOC"/>
</dbReference>
<dbReference type="InterPro" id="IPR007577">
    <property type="entry name" value="GlycoTrfase_DXD_sugar-bd_CS"/>
</dbReference>
<sequence length="248" mass="29205">MIPKVIHYCWLSGDPIPEKLQRCMDSWKKFLPDYEFVLWDLERFDIKTSQWVKEAFEARKYAFAADYIRLYAVYNYGGVYMDMDVEVVRPFDDLLASPYILGLESEKGVEAGVFGAERYSLFLKKILSYYERRSFLKEDGTFDMRPLPSVLFEILTDNYVLRERNSVGIPLDSSMMYLFPSDYLTAKSYLNGKIEVTKHTYTIHHFAGSWLTRGRRVRVAFLRLLGESNANLLVRIKMSIFKKLRIIR</sequence>
<comment type="caution">
    <text evidence="2">The sequence shown here is derived from an EMBL/GenBank/DDBJ whole genome shotgun (WGS) entry which is preliminary data.</text>
</comment>
<dbReference type="SUPFAM" id="SSF53448">
    <property type="entry name" value="Nucleotide-diphospho-sugar transferases"/>
    <property type="match status" value="1"/>
</dbReference>
<dbReference type="GO" id="GO:0000030">
    <property type="term" value="F:mannosyltransferase activity"/>
    <property type="evidence" value="ECO:0007669"/>
    <property type="project" value="TreeGrafter"/>
</dbReference>
<accession>E5WYZ7</accession>
<dbReference type="PANTHER" id="PTHR32385:SF15">
    <property type="entry name" value="INOSITOL PHOSPHOCERAMIDE MANNOSYLTRANSFERASE 1"/>
    <property type="match status" value="1"/>
</dbReference>
<dbReference type="Proteomes" id="UP000003246">
    <property type="component" value="Unassembled WGS sequence"/>
</dbReference>
<dbReference type="AlphaFoldDB" id="E5WYZ7"/>
<dbReference type="InterPro" id="IPR051706">
    <property type="entry name" value="Glycosyltransferase_domain"/>
</dbReference>
<dbReference type="HOGENOM" id="CLU_073547_2_0_10"/>
<dbReference type="Gene3D" id="3.90.550.20">
    <property type="match status" value="1"/>
</dbReference>
<reference evidence="2 3" key="1">
    <citation type="submission" date="2010-10" db="EMBL/GenBank/DDBJ databases">
        <title>The Genome Sequence of Bacteroides eggerthii strain 1_2_48FAA.</title>
        <authorList>
            <consortium name="The Broad Institute Genome Sequencing Platform"/>
            <person name="Ward D."/>
            <person name="Earl A."/>
            <person name="Feldgarden M."/>
            <person name="Young S.K."/>
            <person name="Gargeya S."/>
            <person name="Zeng Q."/>
            <person name="Alvarado L."/>
            <person name="Berlin A."/>
            <person name="Bochicchio J."/>
            <person name="Chapman S.B."/>
            <person name="Chen Z."/>
            <person name="Freedman E."/>
            <person name="Gellesch M."/>
            <person name="Goldberg J."/>
            <person name="Griggs A."/>
            <person name="Gujja S."/>
            <person name="Heilman E."/>
            <person name="Heiman D."/>
            <person name="Howarth C."/>
            <person name="Mehta T."/>
            <person name="Neiman D."/>
            <person name="Pearson M."/>
            <person name="Roberts A."/>
            <person name="Saif S."/>
            <person name="Shea T."/>
            <person name="Shenoy N."/>
            <person name="Sisk P."/>
            <person name="Stolte C."/>
            <person name="Sykes S."/>
            <person name="White J."/>
            <person name="Yandava C."/>
            <person name="Allen-Vercoe E."/>
            <person name="Ambrose C."/>
            <person name="Strauss J."/>
            <person name="Daigneault M."/>
            <person name="Haas B."/>
            <person name="Nusbaum C."/>
            <person name="Birren B."/>
        </authorList>
    </citation>
    <scope>NUCLEOTIDE SEQUENCE [LARGE SCALE GENOMIC DNA]</scope>
    <source>
        <strain evidence="2 3">1_2_48FAA</strain>
    </source>
</reference>
<dbReference type="RefSeq" id="WP_004294064.1">
    <property type="nucleotide sequence ID" value="NZ_AKBX01000005.1"/>
</dbReference>